<feature type="signal peptide" evidence="4">
    <location>
        <begin position="1"/>
        <end position="16"/>
    </location>
</feature>
<protein>
    <submittedName>
        <fullName evidence="6">Flexible cuticle protein 12-like</fullName>
    </submittedName>
</protein>
<keyword evidence="2 4" id="KW-0732">Signal</keyword>
<dbReference type="PROSITE" id="PS51155">
    <property type="entry name" value="CHIT_BIND_RR_2"/>
    <property type="match status" value="1"/>
</dbReference>
<proteinExistence type="predicted"/>
<organism evidence="5 6">
    <name type="scientific">Galleria mellonella</name>
    <name type="common">Greater wax moth</name>
    <dbReference type="NCBI Taxonomy" id="7137"/>
    <lineage>
        <taxon>Eukaryota</taxon>
        <taxon>Metazoa</taxon>
        <taxon>Ecdysozoa</taxon>
        <taxon>Arthropoda</taxon>
        <taxon>Hexapoda</taxon>
        <taxon>Insecta</taxon>
        <taxon>Pterygota</taxon>
        <taxon>Neoptera</taxon>
        <taxon>Endopterygota</taxon>
        <taxon>Lepidoptera</taxon>
        <taxon>Glossata</taxon>
        <taxon>Ditrysia</taxon>
        <taxon>Pyraloidea</taxon>
        <taxon>Pyralidae</taxon>
        <taxon>Galleriinae</taxon>
        <taxon>Galleria</taxon>
    </lineage>
</organism>
<feature type="chain" id="PRO_5047315508" evidence="4">
    <location>
        <begin position="17"/>
        <end position="107"/>
    </location>
</feature>
<name>A0ABM3MVW7_GALME</name>
<dbReference type="GeneID" id="113510947"/>
<dbReference type="InterPro" id="IPR000618">
    <property type="entry name" value="Insect_cuticle"/>
</dbReference>
<gene>
    <name evidence="6" type="primary">LOC113510947</name>
</gene>
<evidence type="ECO:0000313" key="5">
    <source>
        <dbReference type="Proteomes" id="UP001652740"/>
    </source>
</evidence>
<reference evidence="6" key="1">
    <citation type="submission" date="2025-08" db="UniProtKB">
        <authorList>
            <consortium name="RefSeq"/>
        </authorList>
    </citation>
    <scope>IDENTIFICATION</scope>
    <source>
        <tissue evidence="6">Whole larvae</tissue>
    </source>
</reference>
<sequence length="107" mass="11351">MKSFVVLALFAAAAVAVPVSTNSRDATILRYESENIGVDGYNYAVETSDGKSAQETAQLKNVGTENEAIEVRGSFSYTGPDNVVYTVTYVANEAGFQPQGAHLPQTA</sequence>
<evidence type="ECO:0000256" key="1">
    <source>
        <dbReference type="ARBA" id="ARBA00022460"/>
    </source>
</evidence>
<keyword evidence="1 3" id="KW-0193">Cuticle</keyword>
<dbReference type="PRINTS" id="PR00947">
    <property type="entry name" value="CUTICLE"/>
</dbReference>
<dbReference type="PANTHER" id="PTHR10380:SF218">
    <property type="entry name" value="ADULT CUTICLE PROTEIN 65AA-RELATED"/>
    <property type="match status" value="1"/>
</dbReference>
<evidence type="ECO:0000256" key="4">
    <source>
        <dbReference type="SAM" id="SignalP"/>
    </source>
</evidence>
<dbReference type="PANTHER" id="PTHR10380">
    <property type="entry name" value="CUTICLE PROTEIN"/>
    <property type="match status" value="1"/>
</dbReference>
<evidence type="ECO:0000256" key="3">
    <source>
        <dbReference type="PROSITE-ProRule" id="PRU00497"/>
    </source>
</evidence>
<dbReference type="InterPro" id="IPR050468">
    <property type="entry name" value="Cuticle_Struct_Prot"/>
</dbReference>
<evidence type="ECO:0000256" key="2">
    <source>
        <dbReference type="ARBA" id="ARBA00022729"/>
    </source>
</evidence>
<dbReference type="Proteomes" id="UP001652740">
    <property type="component" value="Unplaced"/>
</dbReference>
<evidence type="ECO:0000313" key="6">
    <source>
        <dbReference type="RefSeq" id="XP_052755495.1"/>
    </source>
</evidence>
<dbReference type="Pfam" id="PF00379">
    <property type="entry name" value="Chitin_bind_4"/>
    <property type="match status" value="1"/>
</dbReference>
<keyword evidence="5" id="KW-1185">Reference proteome</keyword>
<dbReference type="RefSeq" id="XP_052755495.1">
    <property type="nucleotide sequence ID" value="XM_052899535.1"/>
</dbReference>
<accession>A0ABM3MVW7</accession>